<gene>
    <name evidence="1" type="ORF">C438_00500</name>
</gene>
<dbReference type="EMBL" id="AOLP01000001">
    <property type="protein sequence ID" value="EMA08275.1"/>
    <property type="molecule type" value="Genomic_DNA"/>
</dbReference>
<keyword evidence="2" id="KW-1185">Reference proteome</keyword>
<reference evidence="1 2" key="1">
    <citation type="journal article" date="2014" name="PLoS Genet.">
        <title>Phylogenetically driven sequencing of extremely halophilic archaea reveals strategies for static and dynamic osmo-response.</title>
        <authorList>
            <person name="Becker E.A."/>
            <person name="Seitzer P.M."/>
            <person name="Tritt A."/>
            <person name="Larsen D."/>
            <person name="Krusor M."/>
            <person name="Yao A.I."/>
            <person name="Wu D."/>
            <person name="Madern D."/>
            <person name="Eisen J.A."/>
            <person name="Darling A.E."/>
            <person name="Facciotti M.T."/>
        </authorList>
    </citation>
    <scope>NUCLEOTIDE SEQUENCE [LARGE SCALE GENOMIC DNA]</scope>
    <source>
        <strain evidence="1 2">ATCC 35960</strain>
    </source>
</reference>
<evidence type="ECO:0000313" key="1">
    <source>
        <dbReference type="EMBL" id="EMA08275.1"/>
    </source>
</evidence>
<protein>
    <submittedName>
        <fullName evidence="1">Uncharacterized protein</fullName>
    </submittedName>
</protein>
<dbReference type="Proteomes" id="UP000011553">
    <property type="component" value="Unassembled WGS sequence"/>
</dbReference>
<name>M0JKP0_9EURY</name>
<comment type="caution">
    <text evidence="1">The sequence shown here is derived from an EMBL/GenBank/DDBJ whole genome shotgun (WGS) entry which is preliminary data.</text>
</comment>
<dbReference type="AlphaFoldDB" id="M0JKP0"/>
<accession>M0JKP0</accession>
<sequence length="153" mass="17017">MSDDERTVLACCDDSFVVSVRCSNREAAFETVKRSHHRCTKICTISDCLFDEMWNDFCIGFTLEDVAIEFFFEFVVVGENSIVDDCNIPTTIGMWVGVCVSRLAVGRPTSVTDAVCCVCVRRDRQPINRPLLFVDGDVVTNEGNPCGVVPTVF</sequence>
<proteinExistence type="predicted"/>
<organism evidence="1 2">
    <name type="scientific">Haloferax denitrificans ATCC 35960</name>
    <dbReference type="NCBI Taxonomy" id="662478"/>
    <lineage>
        <taxon>Archaea</taxon>
        <taxon>Methanobacteriati</taxon>
        <taxon>Methanobacteriota</taxon>
        <taxon>Stenosarchaea group</taxon>
        <taxon>Halobacteria</taxon>
        <taxon>Halobacteriales</taxon>
        <taxon>Haloferacaceae</taxon>
        <taxon>Haloferax</taxon>
    </lineage>
</organism>
<evidence type="ECO:0000313" key="2">
    <source>
        <dbReference type="Proteomes" id="UP000011553"/>
    </source>
</evidence>